<keyword evidence="2" id="KW-1133">Transmembrane helix</keyword>
<keyword evidence="2" id="KW-0812">Transmembrane</keyword>
<sequence>MRTPDISDEELDRLFQRGAEAFPDEAPMAGWLRLETQLEEITRQQLQRRQLWQRVAGLFVAELAVVVLFLSIWLMPDAGGLGQSGRPEPSSTTTSNEVINPRNEAHIASSPSRSNRHPELGLASHEIPLGQLASVAEHGVATSEAFGTAANSSVRSGRPLRISRAKMPFAGVASLAAGSSRPYRLVVVSSAEKPTAVQIGEQFIPAGGLAVPMTDIPSRTEAPPVSAAIPFAPDSTATAACQEVAPAVPSVLTSPADSSQPPPRPKRPAYRLLVGVVGGPELSAVLPSPSLRTGGTVGAVVEYRLTDRLRVRTGLLRSVKRYGARGSDYRPPAGYWTWKTPIEEVDANCRILEIPLDFRYDLLPRATYSFYASAGLTSLVLRNERYTYHYELNGQYLERTWSRPNGGNQALQMLRLAAGYERSVAPRWVLQAEPFVNVPLSGVGFGRMRLSSTGLLFGLRYGLGRAPASKLAP</sequence>
<dbReference type="RefSeq" id="WP_088844156.1">
    <property type="nucleotide sequence ID" value="NZ_FYEW01000002.1"/>
</dbReference>
<feature type="transmembrane region" description="Helical" evidence="2">
    <location>
        <begin position="55"/>
        <end position="75"/>
    </location>
</feature>
<feature type="region of interest" description="Disordered" evidence="1">
    <location>
        <begin position="80"/>
        <end position="119"/>
    </location>
</feature>
<dbReference type="Pfam" id="PF13568">
    <property type="entry name" value="OMP_b-brl_2"/>
    <property type="match status" value="1"/>
</dbReference>
<feature type="compositionally biased region" description="Polar residues" evidence="1">
    <location>
        <begin position="89"/>
        <end position="98"/>
    </location>
</feature>
<evidence type="ECO:0000313" key="5">
    <source>
        <dbReference type="Proteomes" id="UP000198131"/>
    </source>
</evidence>
<dbReference type="AlphaFoldDB" id="A0A212UB80"/>
<proteinExistence type="predicted"/>
<evidence type="ECO:0000256" key="1">
    <source>
        <dbReference type="SAM" id="MobiDB-lite"/>
    </source>
</evidence>
<keyword evidence="2" id="KW-0472">Membrane</keyword>
<keyword evidence="5" id="KW-1185">Reference proteome</keyword>
<evidence type="ECO:0000259" key="3">
    <source>
        <dbReference type="Pfam" id="PF13568"/>
    </source>
</evidence>
<dbReference type="EMBL" id="FYEW01000002">
    <property type="protein sequence ID" value="SNC75341.1"/>
    <property type="molecule type" value="Genomic_DNA"/>
</dbReference>
<dbReference type="OrthoDB" id="1523584at2"/>
<feature type="domain" description="Outer membrane protein beta-barrel" evidence="3">
    <location>
        <begin position="270"/>
        <end position="390"/>
    </location>
</feature>
<organism evidence="4 5">
    <name type="scientific">Hymenobacter gelipurpurascens</name>
    <dbReference type="NCBI Taxonomy" id="89968"/>
    <lineage>
        <taxon>Bacteria</taxon>
        <taxon>Pseudomonadati</taxon>
        <taxon>Bacteroidota</taxon>
        <taxon>Cytophagia</taxon>
        <taxon>Cytophagales</taxon>
        <taxon>Hymenobacteraceae</taxon>
        <taxon>Hymenobacter</taxon>
    </lineage>
</organism>
<reference evidence="5" key="1">
    <citation type="submission" date="2017-06" db="EMBL/GenBank/DDBJ databases">
        <authorList>
            <person name="Varghese N."/>
            <person name="Submissions S."/>
        </authorList>
    </citation>
    <scope>NUCLEOTIDE SEQUENCE [LARGE SCALE GENOMIC DNA]</scope>
    <source>
        <strain evidence="5">DSM 11116</strain>
    </source>
</reference>
<accession>A0A212UB80</accession>
<gene>
    <name evidence="4" type="ORF">SAMN06265337_2826</name>
</gene>
<dbReference type="Proteomes" id="UP000198131">
    <property type="component" value="Unassembled WGS sequence"/>
</dbReference>
<evidence type="ECO:0000256" key="2">
    <source>
        <dbReference type="SAM" id="Phobius"/>
    </source>
</evidence>
<protein>
    <submittedName>
        <fullName evidence="4">Outer membrane protein beta-barrel domain-containing protein</fullName>
    </submittedName>
</protein>
<evidence type="ECO:0000313" key="4">
    <source>
        <dbReference type="EMBL" id="SNC75341.1"/>
    </source>
</evidence>
<dbReference type="InterPro" id="IPR025665">
    <property type="entry name" value="Beta-barrel_OMP_2"/>
</dbReference>
<name>A0A212UB80_9BACT</name>